<keyword evidence="1" id="KW-0805">Transcription regulation</keyword>
<dbReference type="InterPro" id="IPR036390">
    <property type="entry name" value="WH_DNA-bd_sf"/>
</dbReference>
<feature type="domain" description="HTH arsR-type" evidence="4">
    <location>
        <begin position="1"/>
        <end position="98"/>
    </location>
</feature>
<keyword evidence="3" id="KW-0804">Transcription</keyword>
<dbReference type="GO" id="GO:0003677">
    <property type="term" value="F:DNA binding"/>
    <property type="evidence" value="ECO:0007669"/>
    <property type="project" value="UniProtKB-KW"/>
</dbReference>
<name>A0A4S1CC00_9BACT</name>
<keyword evidence="7" id="KW-1185">Reference proteome</keyword>
<dbReference type="NCBIfam" id="NF033788">
    <property type="entry name" value="HTH_metalloreg"/>
    <property type="match status" value="1"/>
</dbReference>
<dbReference type="PRINTS" id="PR00778">
    <property type="entry name" value="HTHARSR"/>
</dbReference>
<dbReference type="AlphaFoldDB" id="A0A4S1CC00"/>
<dbReference type="SMART" id="SM00418">
    <property type="entry name" value="HTH_ARSR"/>
    <property type="match status" value="1"/>
</dbReference>
<evidence type="ECO:0000313" key="7">
    <source>
        <dbReference type="Proteomes" id="UP000306416"/>
    </source>
</evidence>
<dbReference type="RefSeq" id="WP_135870397.1">
    <property type="nucleotide sequence ID" value="NZ_SRSC01000002.1"/>
</dbReference>
<evidence type="ECO:0000259" key="4">
    <source>
        <dbReference type="PROSITE" id="PS50987"/>
    </source>
</evidence>
<dbReference type="InterPro" id="IPR011991">
    <property type="entry name" value="ArsR-like_HTH"/>
</dbReference>
<protein>
    <submittedName>
        <fullName evidence="5">Metalloregulator ArsR/SmtB family transcription factor</fullName>
    </submittedName>
</protein>
<evidence type="ECO:0000313" key="5">
    <source>
        <dbReference type="EMBL" id="TGU70510.1"/>
    </source>
</evidence>
<dbReference type="InterPro" id="IPR036388">
    <property type="entry name" value="WH-like_DNA-bd_sf"/>
</dbReference>
<dbReference type="PROSITE" id="PS50987">
    <property type="entry name" value="HTH_ARSR_2"/>
    <property type="match status" value="1"/>
</dbReference>
<sequence>MNDILLLYKSLADETRLRILALLLGEGGELCVCDIIAALKLPQSTISRQLAILKKTGWVNDRRCGLWIYYSVRENAGPQSELIPLLKKQLLKTGTSADDRETLAGFGCDNSCA</sequence>
<dbReference type="Gene3D" id="1.10.10.10">
    <property type="entry name" value="Winged helix-like DNA-binding domain superfamily/Winged helix DNA-binding domain"/>
    <property type="match status" value="1"/>
</dbReference>
<organism evidence="5 7">
    <name type="scientific">Geomonas terrae</name>
    <dbReference type="NCBI Taxonomy" id="2562681"/>
    <lineage>
        <taxon>Bacteria</taxon>
        <taxon>Pseudomonadati</taxon>
        <taxon>Thermodesulfobacteriota</taxon>
        <taxon>Desulfuromonadia</taxon>
        <taxon>Geobacterales</taxon>
        <taxon>Geobacteraceae</taxon>
        <taxon>Geomonas</taxon>
    </lineage>
</organism>
<dbReference type="PANTHER" id="PTHR43132">
    <property type="entry name" value="ARSENICAL RESISTANCE OPERON REPRESSOR ARSR-RELATED"/>
    <property type="match status" value="1"/>
</dbReference>
<keyword evidence="2" id="KW-0238">DNA-binding</keyword>
<gene>
    <name evidence="6" type="ORF">E4633_11635</name>
    <name evidence="5" type="ORF">E4633_16025</name>
</gene>
<dbReference type="PANTHER" id="PTHR43132:SF2">
    <property type="entry name" value="ARSENICAL RESISTANCE OPERON REPRESSOR ARSR-RELATED"/>
    <property type="match status" value="1"/>
</dbReference>
<dbReference type="SUPFAM" id="SSF46785">
    <property type="entry name" value="Winged helix' DNA-binding domain"/>
    <property type="match status" value="1"/>
</dbReference>
<comment type="caution">
    <text evidence="5">The sequence shown here is derived from an EMBL/GenBank/DDBJ whole genome shotgun (WGS) entry which is preliminary data.</text>
</comment>
<dbReference type="EMBL" id="SRSC01000004">
    <property type="protein sequence ID" value="TGU70510.1"/>
    <property type="molecule type" value="Genomic_DNA"/>
</dbReference>
<evidence type="ECO:0000256" key="1">
    <source>
        <dbReference type="ARBA" id="ARBA00023015"/>
    </source>
</evidence>
<evidence type="ECO:0000256" key="3">
    <source>
        <dbReference type="ARBA" id="ARBA00023163"/>
    </source>
</evidence>
<dbReference type="GO" id="GO:0003700">
    <property type="term" value="F:DNA-binding transcription factor activity"/>
    <property type="evidence" value="ECO:0007669"/>
    <property type="project" value="InterPro"/>
</dbReference>
<dbReference type="CDD" id="cd00090">
    <property type="entry name" value="HTH_ARSR"/>
    <property type="match status" value="1"/>
</dbReference>
<dbReference type="Proteomes" id="UP000306416">
    <property type="component" value="Unassembled WGS sequence"/>
</dbReference>
<proteinExistence type="predicted"/>
<dbReference type="InterPro" id="IPR051011">
    <property type="entry name" value="Metal_resp_trans_reg"/>
</dbReference>
<evidence type="ECO:0000313" key="6">
    <source>
        <dbReference type="EMBL" id="TGU72930.1"/>
    </source>
</evidence>
<accession>A0A4S1CC00</accession>
<reference evidence="5 7" key="1">
    <citation type="submission" date="2019-04" db="EMBL/GenBank/DDBJ databases">
        <title>Geobacter oryzae sp. nov., ferric-reducing bacteria isolated from paddy soil.</title>
        <authorList>
            <person name="Xu Z."/>
            <person name="Masuda Y."/>
            <person name="Itoh H."/>
            <person name="Senoo K."/>
        </authorList>
    </citation>
    <scope>NUCLEOTIDE SEQUENCE [LARGE SCALE GENOMIC DNA]</scope>
    <source>
        <strain evidence="5 7">Red111</strain>
    </source>
</reference>
<evidence type="ECO:0000256" key="2">
    <source>
        <dbReference type="ARBA" id="ARBA00023125"/>
    </source>
</evidence>
<dbReference type="EMBL" id="SRSC01000002">
    <property type="protein sequence ID" value="TGU72930.1"/>
    <property type="molecule type" value="Genomic_DNA"/>
</dbReference>
<dbReference type="InterPro" id="IPR001845">
    <property type="entry name" value="HTH_ArsR_DNA-bd_dom"/>
</dbReference>
<dbReference type="Pfam" id="PF01022">
    <property type="entry name" value="HTH_5"/>
    <property type="match status" value="1"/>
</dbReference>